<feature type="compositionally biased region" description="Low complexity" evidence="1">
    <location>
        <begin position="28"/>
        <end position="38"/>
    </location>
</feature>
<reference evidence="3" key="1">
    <citation type="journal article" date="2019" name="Int. J. Syst. Evol. Microbiol.">
        <title>The Global Catalogue of Microorganisms (GCM) 10K type strain sequencing project: providing services to taxonomists for standard genome sequencing and annotation.</title>
        <authorList>
            <consortium name="The Broad Institute Genomics Platform"/>
            <consortium name="The Broad Institute Genome Sequencing Center for Infectious Disease"/>
            <person name="Wu L."/>
            <person name="Ma J."/>
        </authorList>
    </citation>
    <scope>NUCLEOTIDE SEQUENCE [LARGE SCALE GENOMIC DNA]</scope>
    <source>
        <strain evidence="3">CGMCC 1.12470</strain>
    </source>
</reference>
<evidence type="ECO:0000256" key="1">
    <source>
        <dbReference type="SAM" id="MobiDB-lite"/>
    </source>
</evidence>
<organism evidence="2 3">
    <name type="scientific">Streptomyces caeni</name>
    <dbReference type="NCBI Taxonomy" id="2307231"/>
    <lineage>
        <taxon>Bacteria</taxon>
        <taxon>Bacillati</taxon>
        <taxon>Actinomycetota</taxon>
        <taxon>Actinomycetes</taxon>
        <taxon>Kitasatosporales</taxon>
        <taxon>Streptomycetaceae</taxon>
        <taxon>Streptomyces</taxon>
    </lineage>
</organism>
<evidence type="ECO:0000313" key="3">
    <source>
        <dbReference type="Proteomes" id="UP001597261"/>
    </source>
</evidence>
<sequence>MRLVRQNDKKCARRRKGRVVRVQRTARRAGTTPVAPASPVVPACTALAAGRADAGAGGRFRGRPDRNVRHRVRPAVARPEDHL</sequence>
<comment type="caution">
    <text evidence="2">The sequence shown here is derived from an EMBL/GenBank/DDBJ whole genome shotgun (WGS) entry which is preliminary data.</text>
</comment>
<name>A0ABW4IR42_9ACTN</name>
<proteinExistence type="predicted"/>
<feature type="compositionally biased region" description="Basic residues" evidence="1">
    <location>
        <begin position="11"/>
        <end position="27"/>
    </location>
</feature>
<feature type="region of interest" description="Disordered" evidence="1">
    <location>
        <begin position="1"/>
        <end position="38"/>
    </location>
</feature>
<keyword evidence="3" id="KW-1185">Reference proteome</keyword>
<accession>A0ABW4IR42</accession>
<feature type="compositionally biased region" description="Basic and acidic residues" evidence="1">
    <location>
        <begin position="1"/>
        <end position="10"/>
    </location>
</feature>
<dbReference type="EMBL" id="JBHUDX010000028">
    <property type="protein sequence ID" value="MFD1658978.1"/>
    <property type="molecule type" value="Genomic_DNA"/>
</dbReference>
<gene>
    <name evidence="2" type="ORF">ACFSL4_12355</name>
</gene>
<dbReference type="Proteomes" id="UP001597261">
    <property type="component" value="Unassembled WGS sequence"/>
</dbReference>
<evidence type="ECO:0000313" key="2">
    <source>
        <dbReference type="EMBL" id="MFD1658978.1"/>
    </source>
</evidence>
<protein>
    <submittedName>
        <fullName evidence="2">Uncharacterized protein</fullName>
    </submittedName>
</protein>
<dbReference type="RefSeq" id="WP_381081584.1">
    <property type="nucleotide sequence ID" value="NZ_JBHUDX010000028.1"/>
</dbReference>